<dbReference type="Proteomes" id="UP000242141">
    <property type="component" value="Unassembled WGS sequence"/>
</dbReference>
<evidence type="ECO:0000256" key="1">
    <source>
        <dbReference type="SAM" id="Phobius"/>
    </source>
</evidence>
<keyword evidence="3" id="KW-1185">Reference proteome</keyword>
<protein>
    <submittedName>
        <fullName evidence="2">Uncharacterized protein</fullName>
    </submittedName>
</protein>
<name>A0A0G7ZM00_9MOLU</name>
<keyword evidence="1" id="KW-0812">Transmembrane</keyword>
<accession>A0A0G7ZM00</accession>
<keyword evidence="1" id="KW-1133">Transmembrane helix</keyword>
<feature type="transmembrane region" description="Helical" evidence="1">
    <location>
        <begin position="6"/>
        <end position="26"/>
    </location>
</feature>
<dbReference type="AlphaFoldDB" id="A0A0G7ZM00"/>
<evidence type="ECO:0000313" key="3">
    <source>
        <dbReference type="Proteomes" id="UP000242141"/>
    </source>
</evidence>
<keyword evidence="1" id="KW-0472">Membrane</keyword>
<dbReference type="EMBL" id="CWGI01000001">
    <property type="protein sequence ID" value="CRX37195.1"/>
    <property type="molecule type" value="Genomic_DNA"/>
</dbReference>
<organism evidence="2 3">
    <name type="scientific">Candidatus Hepatoplasma crinochetorum</name>
    <dbReference type="NCBI Taxonomy" id="295596"/>
    <lineage>
        <taxon>Bacteria</taxon>
        <taxon>Bacillati</taxon>
        <taxon>Mycoplasmatota</taxon>
        <taxon>Mollicutes</taxon>
        <taxon>Candidatus Hepatoplasmataceae</taxon>
        <taxon>Candidatus Hepatoplasma</taxon>
    </lineage>
</organism>
<sequence length="516" mass="62773">MVAWILLTILIVSIIFLLIYLFKFYFLKEKKDQIFHIEKFNASILIDLNRMVFITTDDKNNKNYFDFEKIFKRLKILDKSKNNSFNSFFNSLLNKEQKMDNSLIKKNIKKYLNNEYTFFSKLLISDYGYFGVLKISKFDSAKKQITLMAYGYRTQNNYFQEYIYKKKVYKEDKFTDYEIFQKFQQKIKMSKYNYNISIIKDLTLANLNNLYNKFLIWGLKAFFSEYEDVKFYIDKSNNLYFLTKSNKTKNELLINNYYIEKFNLIKFRFNQEMKINFDFSGFKIATAKIINNTEEMFDISFCHIQKYFDDINANKKHNYQNIIEYASEIINYSYSKKDGVNIEVRDNYFLNKSTVFLSINFLNKNVEEINNYTVFKKYEMINTFFKSILSVVKDKKIKDYLILINLSTFSNLINYFEKRKLKIHSYILENSYKYLFKNELEIKKINWNFYQIYLLQDNLIFDLDTILVINPKIIFITQNYLFNFENNQIEFKNLSEKYLNLLDIKENYKEIEIKKI</sequence>
<reference evidence="3" key="1">
    <citation type="submission" date="2015-05" db="EMBL/GenBank/DDBJ databases">
        <authorList>
            <person name="Collingro A."/>
        </authorList>
    </citation>
    <scope>NUCLEOTIDE SEQUENCE [LARGE SCALE GENOMIC DNA]</scope>
    <source>
        <strain evidence="3">Ps</strain>
    </source>
</reference>
<proteinExistence type="predicted"/>
<gene>
    <name evidence="2" type="ORF">HEPPS_04180</name>
</gene>
<evidence type="ECO:0000313" key="2">
    <source>
        <dbReference type="EMBL" id="CRX37195.1"/>
    </source>
</evidence>